<accession>A0A8H7K3B4</accession>
<dbReference type="AlphaFoldDB" id="A0A8H7K3B4"/>
<reference evidence="1" key="1">
    <citation type="submission" date="2020-10" db="EMBL/GenBank/DDBJ databases">
        <title>High-Quality Genome Resource of Clonostachys rosea strain S41 by Oxford Nanopore Long-Read Sequencing.</title>
        <authorList>
            <person name="Wang H."/>
        </authorList>
    </citation>
    <scope>NUCLEOTIDE SEQUENCE</scope>
    <source>
        <strain evidence="1">S41</strain>
    </source>
</reference>
<dbReference type="Proteomes" id="UP000616885">
    <property type="component" value="Unassembled WGS sequence"/>
</dbReference>
<evidence type="ECO:0000313" key="2">
    <source>
        <dbReference type="Proteomes" id="UP000616885"/>
    </source>
</evidence>
<sequence>MQRDMEQYNTEESKERFRKLTDIASTMEINLQNIHSAIQNQTQQQERRYQDNRDKQYLKDLCKTDPRDNKMRIQDTKGSLLQDSYRWILDNNDFQR</sequence>
<gene>
    <name evidence="1" type="ORF">IM811_009690</name>
</gene>
<evidence type="ECO:0000313" key="1">
    <source>
        <dbReference type="EMBL" id="KAF9742182.1"/>
    </source>
</evidence>
<organism evidence="1 2">
    <name type="scientific">Bionectria ochroleuca</name>
    <name type="common">Gliocladium roseum</name>
    <dbReference type="NCBI Taxonomy" id="29856"/>
    <lineage>
        <taxon>Eukaryota</taxon>
        <taxon>Fungi</taxon>
        <taxon>Dikarya</taxon>
        <taxon>Ascomycota</taxon>
        <taxon>Pezizomycotina</taxon>
        <taxon>Sordariomycetes</taxon>
        <taxon>Hypocreomycetidae</taxon>
        <taxon>Hypocreales</taxon>
        <taxon>Bionectriaceae</taxon>
        <taxon>Clonostachys</taxon>
    </lineage>
</organism>
<dbReference type="EMBL" id="JADCTT010000023">
    <property type="protein sequence ID" value="KAF9742182.1"/>
    <property type="molecule type" value="Genomic_DNA"/>
</dbReference>
<comment type="caution">
    <text evidence="1">The sequence shown here is derived from an EMBL/GenBank/DDBJ whole genome shotgun (WGS) entry which is preliminary data.</text>
</comment>
<protein>
    <submittedName>
        <fullName evidence="1">Uncharacterized protein</fullName>
    </submittedName>
</protein>
<name>A0A8H7K3B4_BIOOC</name>
<proteinExistence type="predicted"/>